<dbReference type="SUPFAM" id="SSF53850">
    <property type="entry name" value="Periplasmic binding protein-like II"/>
    <property type="match status" value="1"/>
</dbReference>
<dbReference type="Gene3D" id="3.40.190.10">
    <property type="entry name" value="Periplasmic binding protein-like II"/>
    <property type="match status" value="2"/>
</dbReference>
<protein>
    <submittedName>
        <fullName evidence="3">Phosphoglycerate transport regulatory protein PgtC</fullName>
    </submittedName>
</protein>
<evidence type="ECO:0000256" key="2">
    <source>
        <dbReference type="SAM" id="SignalP"/>
    </source>
</evidence>
<keyword evidence="4" id="KW-1185">Reference proteome</keyword>
<keyword evidence="1 2" id="KW-0732">Signal</keyword>
<evidence type="ECO:0000313" key="3">
    <source>
        <dbReference type="EMBL" id="ELR64770.1"/>
    </source>
</evidence>
<dbReference type="GO" id="GO:0030288">
    <property type="term" value="C:outer membrane-bounded periplasmic space"/>
    <property type="evidence" value="ECO:0007669"/>
    <property type="project" value="TreeGrafter"/>
</dbReference>
<comment type="caution">
    <text evidence="3">The sequence shown here is derived from an EMBL/GenBank/DDBJ whole genome shotgun (WGS) entry which is preliminary data.</text>
</comment>
<dbReference type="Proteomes" id="UP000011134">
    <property type="component" value="Unassembled WGS sequence"/>
</dbReference>
<dbReference type="PATRIC" id="fig|1056511.3.peg.3249"/>
<accession>L8J7G9</accession>
<dbReference type="RefSeq" id="WP_007467450.1">
    <property type="nucleotide sequence ID" value="NZ_AMZO01000022.1"/>
</dbReference>
<reference evidence="3 4" key="1">
    <citation type="submission" date="2012-12" db="EMBL/GenBank/DDBJ databases">
        <title>Genome Assembly of Photobacterium sp. AK15.</title>
        <authorList>
            <person name="Khatri I."/>
            <person name="Vaidya B."/>
            <person name="Srinivas T.N.R."/>
            <person name="Subramanian S."/>
            <person name="Pinnaka A."/>
        </authorList>
    </citation>
    <scope>NUCLEOTIDE SEQUENCE [LARGE SCALE GENOMIC DNA]</scope>
    <source>
        <strain evidence="3 4">AK15</strain>
    </source>
</reference>
<feature type="chain" id="PRO_5003993016" evidence="2">
    <location>
        <begin position="18"/>
        <end position="418"/>
    </location>
</feature>
<sequence length="418" mass="47358">MNRLLIICLFFSSVCLAKSTNNLIILTTFSESSIEPVIQQFKQQHPETSVKVLHRRGEAGLRLLEKQAHDIDIVISSSRLAFMPVIEKNEFLPLGDIQLTPSAKRQTRLHQLPDNVTVFACSGYGLMWNTKYLQKHRLDIPDSLESLAQPQYYHHVIMSSPARSGFTHLVIENILQHYGWEQGWKLLLQIGGNLASVSARSFGVNDAVSRGLAGIGIVLDNFASQSSQQFPFIGFRYQENSPHLPSYIAALKNTHQAKDTLAFIEFMLSEPVQSNMLEGSVHKHNLKQTESMPFIVKALDHQLVSQRDVLVMQLFEQVISHQLVSLNQAWQLLHKISQLNSLTEAQRQQYKLAQQLASTPPISEEQAKSSNYFNRLTMSPSDVFTARQTNNWRTAMAKQLEQSIRISELILASAQKER</sequence>
<dbReference type="OrthoDB" id="305758at2"/>
<evidence type="ECO:0000256" key="1">
    <source>
        <dbReference type="ARBA" id="ARBA00022729"/>
    </source>
</evidence>
<name>L8J7G9_9GAMM</name>
<dbReference type="Pfam" id="PF13343">
    <property type="entry name" value="SBP_bac_6"/>
    <property type="match status" value="1"/>
</dbReference>
<dbReference type="EMBL" id="AMZO01000022">
    <property type="protein sequence ID" value="ELR64770.1"/>
    <property type="molecule type" value="Genomic_DNA"/>
</dbReference>
<dbReference type="PANTHER" id="PTHR30006">
    <property type="entry name" value="THIAMINE-BINDING PERIPLASMIC PROTEIN-RELATED"/>
    <property type="match status" value="1"/>
</dbReference>
<dbReference type="AlphaFoldDB" id="L8J7G9"/>
<gene>
    <name evidence="3" type="ORF">C942_02176</name>
</gene>
<organism evidence="3 4">
    <name type="scientific">Photobacterium marinum</name>
    <dbReference type="NCBI Taxonomy" id="1056511"/>
    <lineage>
        <taxon>Bacteria</taxon>
        <taxon>Pseudomonadati</taxon>
        <taxon>Pseudomonadota</taxon>
        <taxon>Gammaproteobacteria</taxon>
        <taxon>Vibrionales</taxon>
        <taxon>Vibrionaceae</taxon>
        <taxon>Photobacterium</taxon>
    </lineage>
</organism>
<feature type="signal peptide" evidence="2">
    <location>
        <begin position="1"/>
        <end position="17"/>
    </location>
</feature>
<dbReference type="PANTHER" id="PTHR30006:SF25">
    <property type="entry name" value="PHOSPHOGLYCERATE TRANSPORT REGULATORY PROTEIN PGTC"/>
    <property type="match status" value="1"/>
</dbReference>
<evidence type="ECO:0000313" key="4">
    <source>
        <dbReference type="Proteomes" id="UP000011134"/>
    </source>
</evidence>
<proteinExistence type="predicted"/>